<organism evidence="2 3">
    <name type="scientific">Pedobacter panaciterrae</name>
    <dbReference type="NCBI Taxonomy" id="363849"/>
    <lineage>
        <taxon>Bacteria</taxon>
        <taxon>Pseudomonadati</taxon>
        <taxon>Bacteroidota</taxon>
        <taxon>Sphingobacteriia</taxon>
        <taxon>Sphingobacteriales</taxon>
        <taxon>Sphingobacteriaceae</taxon>
        <taxon>Pedobacter</taxon>
    </lineage>
</organism>
<dbReference type="EMBL" id="JBBEUB010000004">
    <property type="protein sequence ID" value="MEJ2903608.1"/>
    <property type="molecule type" value="Genomic_DNA"/>
</dbReference>
<accession>A0ABU8NNZ1</accession>
<feature type="transmembrane region" description="Helical" evidence="1">
    <location>
        <begin position="186"/>
        <end position="206"/>
    </location>
</feature>
<dbReference type="RefSeq" id="WP_337716815.1">
    <property type="nucleotide sequence ID" value="NZ_JBBEUB010000004.1"/>
</dbReference>
<gene>
    <name evidence="2" type="ORF">WAE58_14275</name>
</gene>
<feature type="transmembrane region" description="Helical" evidence="1">
    <location>
        <begin position="150"/>
        <end position="174"/>
    </location>
</feature>
<name>A0ABU8NNZ1_9SPHI</name>
<comment type="caution">
    <text evidence="2">The sequence shown here is derived from an EMBL/GenBank/DDBJ whole genome shotgun (WGS) entry which is preliminary data.</text>
</comment>
<sequence>MILYYSIKSDSYPPELATRNPWLALGLVVLSIIIWIILLTGYYNKWILRTLSIKRKIEHLKNTGIKREARILTSIDKSNPKVNYSTYELNLSFKNLVGTQIEEKITVNDKTPYERRFEAGKNVELVLDQNPNDYPYMVLSSFQVSVKGNVFLLLHITLLVIAALIAGYYCFAYQTESEGMGWRFMVFYHPLLVCALILNLGNINLLGRLMSKFANQNPKNDFVIKYKGLPATARLLKASQTGTYINEQPVVEFVLEFTDHQNQRHGVSIKKIVDLLDLDSTRQKEVDIFYLEEDPKRVAFASDLKELSIII</sequence>
<proteinExistence type="predicted"/>
<keyword evidence="3" id="KW-1185">Reference proteome</keyword>
<evidence type="ECO:0000313" key="3">
    <source>
        <dbReference type="Proteomes" id="UP001378956"/>
    </source>
</evidence>
<keyword evidence="1" id="KW-0472">Membrane</keyword>
<keyword evidence="1" id="KW-0812">Transmembrane</keyword>
<dbReference type="Proteomes" id="UP001378956">
    <property type="component" value="Unassembled WGS sequence"/>
</dbReference>
<protein>
    <submittedName>
        <fullName evidence="2">Uncharacterized protein</fullName>
    </submittedName>
</protein>
<keyword evidence="1" id="KW-1133">Transmembrane helix</keyword>
<feature type="transmembrane region" description="Helical" evidence="1">
    <location>
        <begin position="22"/>
        <end position="43"/>
    </location>
</feature>
<evidence type="ECO:0000313" key="2">
    <source>
        <dbReference type="EMBL" id="MEJ2903608.1"/>
    </source>
</evidence>
<evidence type="ECO:0000256" key="1">
    <source>
        <dbReference type="SAM" id="Phobius"/>
    </source>
</evidence>
<reference evidence="2 3" key="1">
    <citation type="submission" date="2024-03" db="EMBL/GenBank/DDBJ databases">
        <title>Sequence of Lycoming College Course Isolates.</title>
        <authorList>
            <person name="Plotts O."/>
            <person name="Newman J."/>
        </authorList>
    </citation>
    <scope>NUCLEOTIDE SEQUENCE [LARGE SCALE GENOMIC DNA]</scope>
    <source>
        <strain evidence="2 3">CJB-3</strain>
    </source>
</reference>